<evidence type="ECO:0000259" key="7">
    <source>
        <dbReference type="Pfam" id="PF02770"/>
    </source>
</evidence>
<feature type="domain" description="Adaptive response protein AidB N-terminal" evidence="8">
    <location>
        <begin position="19"/>
        <end position="156"/>
    </location>
</feature>
<evidence type="ECO:0000259" key="6">
    <source>
        <dbReference type="Pfam" id="PF00441"/>
    </source>
</evidence>
<keyword evidence="10" id="KW-1185">Reference proteome</keyword>
<evidence type="ECO:0000256" key="3">
    <source>
        <dbReference type="ARBA" id="ARBA00022630"/>
    </source>
</evidence>
<keyword evidence="4 5" id="KW-0274">FAD</keyword>
<evidence type="ECO:0000259" key="8">
    <source>
        <dbReference type="Pfam" id="PF18158"/>
    </source>
</evidence>
<dbReference type="Pfam" id="PF00441">
    <property type="entry name" value="Acyl-CoA_dh_1"/>
    <property type="match status" value="1"/>
</dbReference>
<protein>
    <submittedName>
        <fullName evidence="9">Acyl-CoA dehydrogenase family protein</fullName>
    </submittedName>
</protein>
<dbReference type="PANTHER" id="PTHR42707">
    <property type="entry name" value="ACYL-COA DEHYDROGENASE"/>
    <property type="match status" value="1"/>
</dbReference>
<reference evidence="9 10" key="1">
    <citation type="submission" date="2023-03" db="EMBL/GenBank/DDBJ databases">
        <title>Halomonas sp. nov., isolated from Korean tranditional fermented seafood 'Jeotgal'.</title>
        <authorList>
            <person name="Kim B."/>
            <person name="Shin N.-R."/>
        </authorList>
    </citation>
    <scope>NUCLEOTIDE SEQUENCE [LARGE SCALE GENOMIC DNA]</scope>
    <source>
        <strain evidence="9 10">SG2L-4</strain>
    </source>
</reference>
<feature type="domain" description="Acyl-CoA oxidase/dehydrogenase middle" evidence="7">
    <location>
        <begin position="182"/>
        <end position="292"/>
    </location>
</feature>
<evidence type="ECO:0000256" key="2">
    <source>
        <dbReference type="ARBA" id="ARBA00009347"/>
    </source>
</evidence>
<dbReference type="InterPro" id="IPR009075">
    <property type="entry name" value="AcylCo_DH/oxidase_C"/>
</dbReference>
<dbReference type="Proteomes" id="UP001301869">
    <property type="component" value="Chromosome"/>
</dbReference>
<comment type="cofactor">
    <cofactor evidence="1 5">
        <name>FAD</name>
        <dbReference type="ChEBI" id="CHEBI:57692"/>
    </cofactor>
</comment>
<evidence type="ECO:0000256" key="4">
    <source>
        <dbReference type="ARBA" id="ARBA00022827"/>
    </source>
</evidence>
<comment type="similarity">
    <text evidence="2 5">Belongs to the acyl-CoA dehydrogenase family.</text>
</comment>
<proteinExistence type="inferred from homology"/>
<dbReference type="InterPro" id="IPR036250">
    <property type="entry name" value="AcylCo_DH-like_C"/>
</dbReference>
<name>A0ABY9Z1I5_9GAMM</name>
<evidence type="ECO:0000256" key="1">
    <source>
        <dbReference type="ARBA" id="ARBA00001974"/>
    </source>
</evidence>
<dbReference type="Gene3D" id="6.10.250.600">
    <property type="match status" value="1"/>
</dbReference>
<organism evidence="9 10">
    <name type="scientific">Halomonas piscis</name>
    <dbReference type="NCBI Taxonomy" id="3031727"/>
    <lineage>
        <taxon>Bacteria</taxon>
        <taxon>Pseudomonadati</taxon>
        <taxon>Pseudomonadota</taxon>
        <taxon>Gammaproteobacteria</taxon>
        <taxon>Oceanospirillales</taxon>
        <taxon>Halomonadaceae</taxon>
        <taxon>Halomonas</taxon>
    </lineage>
</organism>
<evidence type="ECO:0000256" key="5">
    <source>
        <dbReference type="RuleBase" id="RU362125"/>
    </source>
</evidence>
<dbReference type="Gene3D" id="1.20.140.10">
    <property type="entry name" value="Butyryl-CoA Dehydrogenase, subunit A, domain 3"/>
    <property type="match status" value="1"/>
</dbReference>
<sequence length="570" mass="64053">MATYPADKNRVLNNHYSSSANFYESDLMLQDFLRRKLSAEAYESVEGRLEQMGETAAREMDALSLKADRQSPRLHKRDAWGEAVDHIEFHPAYHRLMEIAAESGMFTVKWSPAWRQRYPDERHLLSFGISSLYGLAETGVYCPLCMTDGAAVLIDRFCDEADKARLLPAVYASSLEEMKTGAMYLTEKAGGSDVGATLAVAEHWEGKTYALTGEKWFCSNADGDIAFVLARTHSDDTRPDKTSPDNRRTAGLSIFLVEKALPDGKRNPMDIIRLKDKLGVRSMASAEIMLQKTRGTLVGEEGQGFKIMTAMINLSRVYNSMAAHSASKRALMEAYQFLRGRDTFGRNALDHPLVRKKLEELGALNTACFYLVWRAVEALDSEDEKESSLLRLLTPMAKKWSAEIGVYLTREAMELTGGIGYIEDHIMPRLMRDVMVLPIWEGAGNIMLLDMLRASGKSEGLAVMLEHIARSVSDPVHGSWVKRESEALRAYSKELFAMESEAMQYNAPAFFNRLTRLFQMSVMIEARDGANERWIDPALRVLRRQGEGETLAPEAVPSREVIEDMLAWKA</sequence>
<dbReference type="InterPro" id="IPR052904">
    <property type="entry name" value="Acyl-CoA_dehydrogenase-like"/>
</dbReference>
<dbReference type="InterPro" id="IPR006089">
    <property type="entry name" value="Acyl-CoA_DH_CS"/>
</dbReference>
<keyword evidence="3 5" id="KW-0285">Flavoprotein</keyword>
<feature type="domain" description="Acyl-CoA dehydrogenase/oxidase C-terminal" evidence="6">
    <location>
        <begin position="302"/>
        <end position="454"/>
    </location>
</feature>
<dbReference type="SUPFAM" id="SSF47203">
    <property type="entry name" value="Acyl-CoA dehydrogenase C-terminal domain-like"/>
    <property type="match status" value="1"/>
</dbReference>
<dbReference type="PANTHER" id="PTHR42707:SF2">
    <property type="entry name" value="ACD11 DEHYDROGENASE"/>
    <property type="match status" value="1"/>
</dbReference>
<evidence type="ECO:0000313" key="10">
    <source>
        <dbReference type="Proteomes" id="UP001301869"/>
    </source>
</evidence>
<dbReference type="SUPFAM" id="SSF56645">
    <property type="entry name" value="Acyl-CoA dehydrogenase NM domain-like"/>
    <property type="match status" value="1"/>
</dbReference>
<dbReference type="InterPro" id="IPR009100">
    <property type="entry name" value="AcylCoA_DH/oxidase_NM_dom_sf"/>
</dbReference>
<dbReference type="InterPro" id="IPR041504">
    <property type="entry name" value="AidB_N"/>
</dbReference>
<gene>
    <name evidence="9" type="ORF">P1P91_04730</name>
</gene>
<accession>A0ABY9Z1I5</accession>
<dbReference type="Pfam" id="PF02770">
    <property type="entry name" value="Acyl-CoA_dh_M"/>
    <property type="match status" value="1"/>
</dbReference>
<dbReference type="Gene3D" id="2.40.110.20">
    <property type="match status" value="1"/>
</dbReference>
<evidence type="ECO:0000313" key="9">
    <source>
        <dbReference type="EMBL" id="WNK20987.1"/>
    </source>
</evidence>
<dbReference type="PROSITE" id="PS00073">
    <property type="entry name" value="ACYL_COA_DH_2"/>
    <property type="match status" value="1"/>
</dbReference>
<dbReference type="RefSeq" id="WP_311884881.1">
    <property type="nucleotide sequence ID" value="NZ_CP119391.1"/>
</dbReference>
<keyword evidence="5" id="KW-0560">Oxidoreductase</keyword>
<dbReference type="InterPro" id="IPR006091">
    <property type="entry name" value="Acyl-CoA_Oxase/DH_mid-dom"/>
</dbReference>
<dbReference type="EMBL" id="CP119391">
    <property type="protein sequence ID" value="WNK20987.1"/>
    <property type="molecule type" value="Genomic_DNA"/>
</dbReference>
<dbReference type="Pfam" id="PF18158">
    <property type="entry name" value="AidB_N"/>
    <property type="match status" value="1"/>
</dbReference>